<evidence type="ECO:0000259" key="1">
    <source>
        <dbReference type="Pfam" id="PF14111"/>
    </source>
</evidence>
<name>A0AAF0V595_SOLVR</name>
<organism evidence="2 3">
    <name type="scientific">Solanum verrucosum</name>
    <dbReference type="NCBI Taxonomy" id="315347"/>
    <lineage>
        <taxon>Eukaryota</taxon>
        <taxon>Viridiplantae</taxon>
        <taxon>Streptophyta</taxon>
        <taxon>Embryophyta</taxon>
        <taxon>Tracheophyta</taxon>
        <taxon>Spermatophyta</taxon>
        <taxon>Magnoliopsida</taxon>
        <taxon>eudicotyledons</taxon>
        <taxon>Gunneridae</taxon>
        <taxon>Pentapetalae</taxon>
        <taxon>asterids</taxon>
        <taxon>lamiids</taxon>
        <taxon>Solanales</taxon>
        <taxon>Solanaceae</taxon>
        <taxon>Solanoideae</taxon>
        <taxon>Solaneae</taxon>
        <taxon>Solanum</taxon>
    </lineage>
</organism>
<dbReference type="EMBL" id="CP133623">
    <property type="protein sequence ID" value="WMV57519.1"/>
    <property type="molecule type" value="Genomic_DNA"/>
</dbReference>
<dbReference type="Pfam" id="PF14111">
    <property type="entry name" value="DUF4283"/>
    <property type="match status" value="1"/>
</dbReference>
<dbReference type="InterPro" id="IPR025558">
    <property type="entry name" value="DUF4283"/>
</dbReference>
<evidence type="ECO:0000313" key="2">
    <source>
        <dbReference type="EMBL" id="WMV57519.1"/>
    </source>
</evidence>
<accession>A0AAF0V595</accession>
<proteinExistence type="predicted"/>
<dbReference type="AlphaFoldDB" id="A0AAF0V595"/>
<dbReference type="Proteomes" id="UP001234989">
    <property type="component" value="Chromosome 12"/>
</dbReference>
<evidence type="ECO:0000313" key="3">
    <source>
        <dbReference type="Proteomes" id="UP001234989"/>
    </source>
</evidence>
<protein>
    <recommendedName>
        <fullName evidence="1">DUF4283 domain-containing protein</fullName>
    </recommendedName>
</protein>
<keyword evidence="3" id="KW-1185">Reference proteome</keyword>
<sequence length="160" mass="18737">MHYKGALGGRVQGYEKNKIKLQPRKHEILKGKPAVTFTKEEHDMLAETCRWTLIGKFERSRPQIDQIRADFAKIVPTKGHVKIGAKDRKHVFIDVENEDDYNTIISYNFIQLGEDNNMAIQRWTIDFRAKRTNIPPNYRKWYADIIRHTFGTLVPLPSKN</sequence>
<feature type="domain" description="DUF4283" evidence="1">
    <location>
        <begin position="46"/>
        <end position="128"/>
    </location>
</feature>
<reference evidence="2" key="1">
    <citation type="submission" date="2023-08" db="EMBL/GenBank/DDBJ databases">
        <title>A de novo genome assembly of Solanum verrucosum Schlechtendal, a Mexican diploid species geographically isolated from the other diploid A-genome species in potato relatives.</title>
        <authorList>
            <person name="Hosaka K."/>
        </authorList>
    </citation>
    <scope>NUCLEOTIDE SEQUENCE</scope>
    <source>
        <tissue evidence="2">Young leaves</tissue>
    </source>
</reference>
<gene>
    <name evidence="2" type="ORF">MTR67_050904</name>
</gene>